<dbReference type="EMBL" id="CP048113">
    <property type="protein sequence ID" value="QHS61824.1"/>
    <property type="molecule type" value="Genomic_DNA"/>
</dbReference>
<dbReference type="Proteomes" id="UP000476411">
    <property type="component" value="Chromosome"/>
</dbReference>
<dbReference type="AlphaFoldDB" id="A0A6B9ZKA2"/>
<sequence length="85" mass="9874">MRSFIAFLACTGFIVWAHSCDKRIVGVKIYANKSGEDLFNDDRYSSNDMLYRHPYLFANAQQPVALDALFVDVPYEHSLYLYSQR</sequence>
<protein>
    <submittedName>
        <fullName evidence="1">Uncharacterized protein</fullName>
    </submittedName>
</protein>
<reference evidence="1 2" key="1">
    <citation type="submission" date="2020-01" db="EMBL/GenBank/DDBJ databases">
        <title>Complete genome sequence of Chitinophaga sp. H33E-04 isolated from quinoa roots.</title>
        <authorList>
            <person name="Weon H.-Y."/>
            <person name="Lee S.A."/>
        </authorList>
    </citation>
    <scope>NUCLEOTIDE SEQUENCE [LARGE SCALE GENOMIC DNA]</scope>
    <source>
        <strain evidence="1 2">H33E-04</strain>
    </source>
</reference>
<accession>A0A6B9ZKA2</accession>
<proteinExistence type="predicted"/>
<evidence type="ECO:0000313" key="1">
    <source>
        <dbReference type="EMBL" id="QHS61824.1"/>
    </source>
</evidence>
<dbReference type="RefSeq" id="WP_162333486.1">
    <property type="nucleotide sequence ID" value="NZ_CP048113.1"/>
</dbReference>
<keyword evidence="2" id="KW-1185">Reference proteome</keyword>
<name>A0A6B9ZKA2_9BACT</name>
<evidence type="ECO:0000313" key="2">
    <source>
        <dbReference type="Proteomes" id="UP000476411"/>
    </source>
</evidence>
<gene>
    <name evidence="1" type="ORF">GWR21_20125</name>
</gene>
<dbReference type="KEGG" id="chih:GWR21_20125"/>
<organism evidence="1 2">
    <name type="scientific">Chitinophaga agri</name>
    <dbReference type="NCBI Taxonomy" id="2703787"/>
    <lineage>
        <taxon>Bacteria</taxon>
        <taxon>Pseudomonadati</taxon>
        <taxon>Bacteroidota</taxon>
        <taxon>Chitinophagia</taxon>
        <taxon>Chitinophagales</taxon>
        <taxon>Chitinophagaceae</taxon>
        <taxon>Chitinophaga</taxon>
    </lineage>
</organism>